<keyword evidence="2" id="KW-0520">NAD</keyword>
<proteinExistence type="predicted"/>
<comment type="caution">
    <text evidence="4">The sequence shown here is derived from an EMBL/GenBank/DDBJ whole genome shotgun (WGS) entry which is preliminary data.</text>
</comment>
<evidence type="ECO:0000259" key="3">
    <source>
        <dbReference type="Pfam" id="PF00171"/>
    </source>
</evidence>
<dbReference type="Gene3D" id="3.40.309.10">
    <property type="entry name" value="Aldehyde Dehydrogenase, Chain A, domain 2"/>
    <property type="match status" value="1"/>
</dbReference>
<evidence type="ECO:0000256" key="1">
    <source>
        <dbReference type="ARBA" id="ARBA00023002"/>
    </source>
</evidence>
<dbReference type="InterPro" id="IPR016163">
    <property type="entry name" value="Ald_DH_C"/>
</dbReference>
<organism evidence="4 5">
    <name type="scientific">Limisphaera ngatamarikiensis</name>
    <dbReference type="NCBI Taxonomy" id="1324935"/>
    <lineage>
        <taxon>Bacteria</taxon>
        <taxon>Pseudomonadati</taxon>
        <taxon>Verrucomicrobiota</taxon>
        <taxon>Verrucomicrobiia</taxon>
        <taxon>Limisphaerales</taxon>
        <taxon>Limisphaeraceae</taxon>
        <taxon>Limisphaera</taxon>
    </lineage>
</organism>
<keyword evidence="1" id="KW-0560">Oxidoreductase</keyword>
<sequence length="514" mass="54060">MSTVNETLIREVVAEVLARLGGPASAMQGAKVGTATAGDSGGGGPAGSKTGGAPACGCPVSGSTGSKPVRGRYGVFADATEACAAAQEAFQQLSAAGVAGRQKVIRIVKDLCTAKAEEWGRLELEETRIGRLEHKIEKLRSLQGVPGVEFLQPYGLSGDHGITLEEYAPFGVIGAVTPSTHSIPTLACNIISMVAAGNAVVFNAHPGAYKCAVTAVRTFNQAIHRELGIENLACIVEPPTLESFQAIARNEHVRLLCVTGGPGVVKAAMASGKRAICAGPGNPPVLVDGTSDLDRAARCVIEGAAYDNNLLCIGEKEVFVLESHFDRFMAALERHGAVRLNEAQIERLTRAAFVFPQGQGAGCAHPTVNRELVGRDAAVLARAAGVDVPPGTQLLFGETPADHPFVLEEQMMPFLPVVRVRTVEEGIEAAKRAERGYKHSAMIHSLDVAHMTAMARALETTLFVKNGSCLAGLGNGGEGYLNFSIATTTGEGICNPRTFTRVRRCVMVDQLRIF</sequence>
<evidence type="ECO:0000313" key="4">
    <source>
        <dbReference type="EMBL" id="NGO38365.1"/>
    </source>
</evidence>
<dbReference type="Gene3D" id="3.40.605.10">
    <property type="entry name" value="Aldehyde Dehydrogenase, Chain A, domain 1"/>
    <property type="match status" value="1"/>
</dbReference>
<dbReference type="PANTHER" id="PTHR11699">
    <property type="entry name" value="ALDEHYDE DEHYDROGENASE-RELATED"/>
    <property type="match status" value="1"/>
</dbReference>
<dbReference type="EMBL" id="JAAKYA010000014">
    <property type="protein sequence ID" value="NGO38365.1"/>
    <property type="molecule type" value="Genomic_DNA"/>
</dbReference>
<dbReference type="GO" id="GO:0008774">
    <property type="term" value="F:acetaldehyde dehydrogenase (acetylating) activity"/>
    <property type="evidence" value="ECO:0007669"/>
    <property type="project" value="InterPro"/>
</dbReference>
<dbReference type="InterPro" id="IPR012408">
    <property type="entry name" value="Acetald_propionald_DH-rel"/>
</dbReference>
<gene>
    <name evidence="4" type="ORF">G4L39_03000</name>
</gene>
<evidence type="ECO:0000313" key="5">
    <source>
        <dbReference type="Proteomes" id="UP000477311"/>
    </source>
</evidence>
<dbReference type="Pfam" id="PF00171">
    <property type="entry name" value="Aldedh"/>
    <property type="match status" value="1"/>
</dbReference>
<dbReference type="AlphaFoldDB" id="A0A6M1RNV1"/>
<dbReference type="SUPFAM" id="SSF53720">
    <property type="entry name" value="ALDH-like"/>
    <property type="match status" value="1"/>
</dbReference>
<dbReference type="InterPro" id="IPR016161">
    <property type="entry name" value="Ald_DH/histidinol_DH"/>
</dbReference>
<dbReference type="InterPro" id="IPR016162">
    <property type="entry name" value="Ald_DH_N"/>
</dbReference>
<accession>A0A6M1RNV1</accession>
<dbReference type="NCBIfam" id="NF011927">
    <property type="entry name" value="PRK15398.1"/>
    <property type="match status" value="1"/>
</dbReference>
<protein>
    <submittedName>
        <fullName evidence="4">Aldehyde dehydrogenase EutE</fullName>
    </submittedName>
</protein>
<dbReference type="Proteomes" id="UP000477311">
    <property type="component" value="Unassembled WGS sequence"/>
</dbReference>
<name>A0A6M1RNV1_9BACT</name>
<dbReference type="PIRSF" id="PIRSF036410">
    <property type="entry name" value="EutE_PduP"/>
    <property type="match status" value="1"/>
</dbReference>
<dbReference type="InterPro" id="IPR015590">
    <property type="entry name" value="Aldehyde_DH_dom"/>
</dbReference>
<feature type="domain" description="Aldehyde dehydrogenase" evidence="3">
    <location>
        <begin position="77"/>
        <end position="334"/>
    </location>
</feature>
<evidence type="ECO:0000256" key="2">
    <source>
        <dbReference type="ARBA" id="ARBA00023027"/>
    </source>
</evidence>
<dbReference type="RefSeq" id="WP_165105785.1">
    <property type="nucleotide sequence ID" value="NZ_JAAKYA010000014.1"/>
</dbReference>
<reference evidence="4 5" key="1">
    <citation type="submission" date="2020-02" db="EMBL/GenBank/DDBJ databases">
        <title>Draft genome sequence of Limisphaera ngatamarikiensis NGM72.4T, a thermophilic Verrucomicrobia grouped in subdivision 3.</title>
        <authorList>
            <person name="Carere C.R."/>
            <person name="Steen J."/>
            <person name="Hugenholtz P."/>
            <person name="Stott M.B."/>
        </authorList>
    </citation>
    <scope>NUCLEOTIDE SEQUENCE [LARGE SCALE GENOMIC DNA]</scope>
    <source>
        <strain evidence="4 5">NGM72.4</strain>
    </source>
</reference>
<keyword evidence="5" id="KW-1185">Reference proteome</keyword>